<feature type="region of interest" description="Disordered" evidence="1">
    <location>
        <begin position="308"/>
        <end position="345"/>
    </location>
</feature>
<dbReference type="AlphaFoldDB" id="A0A9P8CMG8"/>
<evidence type="ECO:0000256" key="1">
    <source>
        <dbReference type="SAM" id="MobiDB-lite"/>
    </source>
</evidence>
<dbReference type="RefSeq" id="XP_046116026.1">
    <property type="nucleotide sequence ID" value="XM_046261479.1"/>
</dbReference>
<reference evidence="2" key="1">
    <citation type="journal article" date="2021" name="IMA Fungus">
        <title>Genomic characterization of three marine fungi, including Emericellopsis atlantica sp. nov. with signatures of a generalist lifestyle and marine biomass degradation.</title>
        <authorList>
            <person name="Hagestad O.C."/>
            <person name="Hou L."/>
            <person name="Andersen J.H."/>
            <person name="Hansen E.H."/>
            <person name="Altermark B."/>
            <person name="Li C."/>
            <person name="Kuhnert E."/>
            <person name="Cox R.J."/>
            <person name="Crous P.W."/>
            <person name="Spatafora J.W."/>
            <person name="Lail K."/>
            <person name="Amirebrahimi M."/>
            <person name="Lipzen A."/>
            <person name="Pangilinan J."/>
            <person name="Andreopoulos W."/>
            <person name="Hayes R.D."/>
            <person name="Ng V."/>
            <person name="Grigoriev I.V."/>
            <person name="Jackson S.A."/>
            <person name="Sutton T.D.S."/>
            <person name="Dobson A.D.W."/>
            <person name="Rama T."/>
        </authorList>
    </citation>
    <scope>NUCLEOTIDE SEQUENCE</scope>
    <source>
        <strain evidence="2">TS7</strain>
    </source>
</reference>
<sequence>MLSSRARPRTLLLIALASVTTYWILFSGSGPQFHVVPFTHDSTAGQQFTPSGQQSTKGDASDASPSEKHAWDISIEDIKGWRDPDDEEDPNDIEPGYERDGKHREPGDISKTQHEKDLRTLWRYAYKTTKDLPSSDLIYGNTLETIDYRENRTEEAASRLREDPDVDVTFTDEHPVRFNPFPDYNSDAWKTSKRAPYVPCYGATGELVEDLLVFKGTPQDFPAPKLGSYDKLGLDENLCWERETRLGPYGFTKQMKKVGGEFVPVDWDNVNWGDLQRRCVHKNAKRYDLNKSRKNPYLNAYPETAKSDDKIVARDSSSPQTEAEVPEVNGRAPADFDDADDAADDNDVVPEKRTAVLLRAYTGKDYTENDKQFIRAMVNELSLKSGGEYEVFLLVHVKDKELRIFNDPETYQAVLHDNVPPEFHGMTVLWNDEVVWNIYTELKDEQERSVHTAQWLSVQKFSHDHPQFDFIWNWEMDFRFTGHHYDILNRLSDFSAAQPRKGLWERNERWYIPEYHGDYDTTFRQDIEERYGNDTVWGPLDLSFVNPVGPKPPVKSPSDDNYEWGVGEDADVITLGPIFNPINSNWIISKHVWGYTDANHHSWDVPRRTTIVTHSRVSKRLLDIMHVENMRGNHVASEMTPQTVALHHGFKAVFAPHPIFMDRDWDGEFLNKWFNPGEKGESGGYGSPMGWGRERRYQGTTWYYRAEPPNRLFNNWMGWVDTKIGGKRWEQKHGRPCLPSIMLHPVKESEPTSNGYETGFELAYG</sequence>
<evidence type="ECO:0000313" key="3">
    <source>
        <dbReference type="Proteomes" id="UP000887229"/>
    </source>
</evidence>
<dbReference type="InterPro" id="IPR021822">
    <property type="entry name" value="DUF3405"/>
</dbReference>
<comment type="caution">
    <text evidence="2">The sequence shown here is derived from an EMBL/GenBank/DDBJ whole genome shotgun (WGS) entry which is preliminary data.</text>
</comment>
<keyword evidence="3" id="KW-1185">Reference proteome</keyword>
<gene>
    <name evidence="2" type="ORF">F5Z01DRAFT_626419</name>
</gene>
<dbReference type="OrthoDB" id="3353407at2759"/>
<feature type="compositionally biased region" description="Polar residues" evidence="1">
    <location>
        <begin position="44"/>
        <end position="58"/>
    </location>
</feature>
<evidence type="ECO:0000313" key="2">
    <source>
        <dbReference type="EMBL" id="KAG9252102.1"/>
    </source>
</evidence>
<feature type="compositionally biased region" description="Basic and acidic residues" evidence="1">
    <location>
        <begin position="65"/>
        <end position="83"/>
    </location>
</feature>
<dbReference type="Pfam" id="PF11885">
    <property type="entry name" value="DUF3405"/>
    <property type="match status" value="1"/>
</dbReference>
<dbReference type="EMBL" id="MU251264">
    <property type="protein sequence ID" value="KAG9252102.1"/>
    <property type="molecule type" value="Genomic_DNA"/>
</dbReference>
<feature type="compositionally biased region" description="Acidic residues" evidence="1">
    <location>
        <begin position="335"/>
        <end position="345"/>
    </location>
</feature>
<dbReference type="PANTHER" id="PTHR36205">
    <property type="entry name" value="CHROMOSOME 19, WHOLE GENOME SHOTGUN SEQUENCE"/>
    <property type="match status" value="1"/>
</dbReference>
<feature type="compositionally biased region" description="Basic and acidic residues" evidence="1">
    <location>
        <begin position="96"/>
        <end position="114"/>
    </location>
</feature>
<dbReference type="Proteomes" id="UP000887229">
    <property type="component" value="Unassembled WGS sequence"/>
</dbReference>
<dbReference type="GeneID" id="70292382"/>
<proteinExistence type="predicted"/>
<feature type="region of interest" description="Disordered" evidence="1">
    <location>
        <begin position="44"/>
        <end position="114"/>
    </location>
</feature>
<organism evidence="2 3">
    <name type="scientific">Emericellopsis atlantica</name>
    <dbReference type="NCBI Taxonomy" id="2614577"/>
    <lineage>
        <taxon>Eukaryota</taxon>
        <taxon>Fungi</taxon>
        <taxon>Dikarya</taxon>
        <taxon>Ascomycota</taxon>
        <taxon>Pezizomycotina</taxon>
        <taxon>Sordariomycetes</taxon>
        <taxon>Hypocreomycetidae</taxon>
        <taxon>Hypocreales</taxon>
        <taxon>Bionectriaceae</taxon>
        <taxon>Emericellopsis</taxon>
    </lineage>
</organism>
<accession>A0A9P8CMG8</accession>
<name>A0A9P8CMG8_9HYPO</name>
<dbReference type="PANTHER" id="PTHR36205:SF2">
    <property type="entry name" value="MAJOR FACILITATOR SUPERFAMILY TRANSPORTER"/>
    <property type="match status" value="1"/>
</dbReference>
<evidence type="ECO:0008006" key="4">
    <source>
        <dbReference type="Google" id="ProtNLM"/>
    </source>
</evidence>
<protein>
    <recommendedName>
        <fullName evidence="4">Major facilitator superfamily transporter</fullName>
    </recommendedName>
</protein>